<comment type="caution">
    <text evidence="7">The sequence shown here is derived from an EMBL/GenBank/DDBJ whole genome shotgun (WGS) entry which is preliminary data.</text>
</comment>
<dbReference type="InterPro" id="IPR045725">
    <property type="entry name" value="DUF6079_N"/>
</dbReference>
<evidence type="ECO:0000313" key="7">
    <source>
        <dbReference type="EMBL" id="OIQ09530.1"/>
    </source>
</evidence>
<dbReference type="Proteomes" id="UP000182743">
    <property type="component" value="Unassembled WGS sequence"/>
</dbReference>
<dbReference type="InterPro" id="IPR058574">
    <property type="entry name" value="DUF6079_6th"/>
</dbReference>
<dbReference type="RefSeq" id="WP_071520604.1">
    <property type="nucleotide sequence ID" value="NZ_MIHH01000003.1"/>
</dbReference>
<evidence type="ECO:0000259" key="6">
    <source>
        <dbReference type="Pfam" id="PF26388"/>
    </source>
</evidence>
<evidence type="ECO:0008006" key="9">
    <source>
        <dbReference type="Google" id="ProtNLM"/>
    </source>
</evidence>
<proteinExistence type="predicted"/>
<dbReference type="Pfam" id="PF26383">
    <property type="entry name" value="DUF6079_2nd"/>
    <property type="match status" value="1"/>
</dbReference>
<feature type="domain" description="DUF6079" evidence="5">
    <location>
        <begin position="828"/>
        <end position="1019"/>
    </location>
</feature>
<dbReference type="Pfam" id="PF26385">
    <property type="entry name" value="DUF6079_4th"/>
    <property type="match status" value="1"/>
</dbReference>
<reference evidence="7 8" key="1">
    <citation type="submission" date="2016-08" db="EMBL/GenBank/DDBJ databases">
        <title>Genome-based comparison of Moorella thermoacetic strains.</title>
        <authorList>
            <person name="Poehlein A."/>
            <person name="Bengelsdorf F.R."/>
            <person name="Esser C."/>
            <person name="Duerre P."/>
            <person name="Daniel R."/>
        </authorList>
    </citation>
    <scope>NUCLEOTIDE SEQUENCE [LARGE SCALE GENOMIC DNA]</scope>
    <source>
        <strain evidence="7 8">DSM 11768</strain>
    </source>
</reference>
<evidence type="ECO:0000313" key="8">
    <source>
        <dbReference type="Proteomes" id="UP000182743"/>
    </source>
</evidence>
<evidence type="ECO:0000259" key="1">
    <source>
        <dbReference type="Pfam" id="PF19557"/>
    </source>
</evidence>
<feature type="domain" description="DUF6079" evidence="4">
    <location>
        <begin position="691"/>
        <end position="820"/>
    </location>
</feature>
<dbReference type="InterPro" id="IPR058571">
    <property type="entry name" value="DUF6079_3rd"/>
</dbReference>
<evidence type="ECO:0000259" key="2">
    <source>
        <dbReference type="Pfam" id="PF26383"/>
    </source>
</evidence>
<accession>A0A1J5JJ09</accession>
<feature type="domain" description="DUF6079" evidence="2">
    <location>
        <begin position="264"/>
        <end position="471"/>
    </location>
</feature>
<dbReference type="EMBL" id="MIHH01000003">
    <property type="protein sequence ID" value="OIQ09530.1"/>
    <property type="molecule type" value="Genomic_DNA"/>
</dbReference>
<evidence type="ECO:0000259" key="4">
    <source>
        <dbReference type="Pfam" id="PF26385"/>
    </source>
</evidence>
<feature type="domain" description="DUF6079" evidence="3">
    <location>
        <begin position="476"/>
        <end position="675"/>
    </location>
</feature>
<dbReference type="AlphaFoldDB" id="A0A1J5JJ09"/>
<feature type="domain" description="DUF6079" evidence="1">
    <location>
        <begin position="20"/>
        <end position="248"/>
    </location>
</feature>
<dbReference type="InterPro" id="IPR058572">
    <property type="entry name" value="DUF6079_4th"/>
</dbReference>
<sequence>MKYNELIHFAPVETIVQLREADAESRAYQLVETYVISGRMAEQLAGVVFPQLQYDRPQDNKGLLIVGNYGTGKSHLMSVISAVAEYPEMAGAIRNPVVAEKARAIAGKFRVIRTEIGSTTMSLRDIICAELEEHLAGMGIDYQFPDADEVTNNKDPLIEMMNAFQEVYPDYGLLLVVDELLDYLRTRKDQELILDLNFLREIGEVCRLTRFRFMAGVQEALFDNPRFQFVAETLRRVKDRFEQVRIVREDIAYVVAERLLRKDDRQKALIREHLQRFTRLYGTMAERLDEFVALFPVHPAYLETFEQVYVAEKREVLKTISGEMKKLLDQEVPETMPGLIAYDSYWQNLRDNPSFRSIPEIREVIEKSRVLESRVQQTFTRPQYKPVALRIIHALSVHRLTTGDIYSPLGVTAEELRDDLCLFLPLPEEDADFLKTTVESVLREIMRTVSGQFISFNQENGQYYLDLKKDIDFDSLIEQKAETLNEAQLDRYYFETLALAMECPEVTKVPNFRIWEHEIEWQEKKVGRLGYLFFGAPNERSTAQPPRDFYLYFLQPFDPPPFEDEKKPDEVFFRLVQRDESFNQALRFFAGAREMASTASKGTRQVYENKANAHLKAMVSWLRSNITTAFEVTCRGVTKKFIDWVKGNAAPHSSIRDLVNLVGSICLEPHFQEQAPDYPVFSTLITAKTRPQAAQEAIRWILGQIKTRQGTAVLDALELLDGGHLRPQQSRYARHILDQLNRKGQGQVLNRKEIIADFRGVEYEPRFRLEPEWVAVILASLIHSGDINLSLPGKKIDASNLEELGKIPLTDLVNFKHIERPRDLPAGPLQALFEFLGLPPGLIVNPATREEAVRQLQEAVDKLLERTLLAREEIQQGLSLWDISLFDEKKKTDLRQGLDAFKEFLESLKVFNTPGKLKNFRYGESDINGQKAHLEALRKIEELAGLAKEIMPLTSYLAAAEAVLPAEAEWAGKAREQRGNLIAKISGADGLADPSLRREIVHVLTELKNSYIDNYLQAHAKARLNAGGNQKKNELLKDERLGKLGKLAGIELMPRAQLTDFQNRLAGLKTCFSLTVEDLQRTPVCPHCRFRPAEEPVKVPAEAVLRQLEDELERLYEDWTRTLAANLEDPTVKENIYLLKPEQQKALETVVKEQQLPYVVDASFVQAIQEVLAGMEKVIVTVEDLKKALGVGGTPCTISEFQKRFEDYTQSLIRGRDPRKVRIVME</sequence>
<dbReference type="InterPro" id="IPR058569">
    <property type="entry name" value="DUF6079_2nd"/>
</dbReference>
<gene>
    <name evidence="7" type="ORF">MOOR_09150</name>
</gene>
<dbReference type="InterPro" id="IPR058573">
    <property type="entry name" value="DUF6079_5th"/>
</dbReference>
<evidence type="ECO:0000259" key="3">
    <source>
        <dbReference type="Pfam" id="PF26384"/>
    </source>
</evidence>
<dbReference type="Pfam" id="PF26384">
    <property type="entry name" value="DUF6079_3rd"/>
    <property type="match status" value="1"/>
</dbReference>
<feature type="domain" description="DUF6079" evidence="6">
    <location>
        <begin position="1029"/>
        <end position="1117"/>
    </location>
</feature>
<evidence type="ECO:0000259" key="5">
    <source>
        <dbReference type="Pfam" id="PF26387"/>
    </source>
</evidence>
<dbReference type="Pfam" id="PF26388">
    <property type="entry name" value="DUF6079_6th"/>
    <property type="match status" value="1"/>
</dbReference>
<dbReference type="Pfam" id="PF19557">
    <property type="entry name" value="DUF6079_1st"/>
    <property type="match status" value="1"/>
</dbReference>
<dbReference type="Pfam" id="PF26387">
    <property type="entry name" value="DUF6079_5th"/>
    <property type="match status" value="1"/>
</dbReference>
<protein>
    <recommendedName>
        <fullName evidence="9">ATP-binding protein</fullName>
    </recommendedName>
</protein>
<organism evidence="7 8">
    <name type="scientific">Neomoorella thermoacetica</name>
    <name type="common">Clostridium thermoaceticum</name>
    <dbReference type="NCBI Taxonomy" id="1525"/>
    <lineage>
        <taxon>Bacteria</taxon>
        <taxon>Bacillati</taxon>
        <taxon>Bacillota</taxon>
        <taxon>Clostridia</taxon>
        <taxon>Neomoorellales</taxon>
        <taxon>Neomoorellaceae</taxon>
        <taxon>Neomoorella</taxon>
    </lineage>
</organism>
<name>A0A1J5JJ09_NEOTH</name>